<evidence type="ECO:0000313" key="3">
    <source>
        <dbReference type="EMBL" id="NUW38434.1"/>
    </source>
</evidence>
<keyword evidence="2" id="KW-0732">Signal</keyword>
<feature type="signal peptide" evidence="2">
    <location>
        <begin position="1"/>
        <end position="20"/>
    </location>
</feature>
<dbReference type="Proteomes" id="UP000586042">
    <property type="component" value="Unassembled WGS sequence"/>
</dbReference>
<accession>A0A7Y6M9H0</accession>
<dbReference type="EMBL" id="JABWGN010000034">
    <property type="protein sequence ID" value="NUW38434.1"/>
    <property type="molecule type" value="Genomic_DNA"/>
</dbReference>
<evidence type="ECO:0000256" key="1">
    <source>
        <dbReference type="SAM" id="MobiDB-lite"/>
    </source>
</evidence>
<keyword evidence="4" id="KW-1185">Reference proteome</keyword>
<organism evidence="3 4">
    <name type="scientific">Nonomuraea montanisoli</name>
    <dbReference type="NCBI Taxonomy" id="2741721"/>
    <lineage>
        <taxon>Bacteria</taxon>
        <taxon>Bacillati</taxon>
        <taxon>Actinomycetota</taxon>
        <taxon>Actinomycetes</taxon>
        <taxon>Streptosporangiales</taxon>
        <taxon>Streptosporangiaceae</taxon>
        <taxon>Nonomuraea</taxon>
    </lineage>
</organism>
<feature type="chain" id="PRO_5038820552" description="DUF2946 domain-containing protein" evidence="2">
    <location>
        <begin position="21"/>
        <end position="114"/>
    </location>
</feature>
<dbReference type="AlphaFoldDB" id="A0A7Y6M9H0"/>
<reference evidence="3 4" key="1">
    <citation type="submission" date="2020-06" db="EMBL/GenBank/DDBJ databases">
        <title>Nonomuraea sp. SMC257, a novel actinomycete isolated from soil.</title>
        <authorList>
            <person name="Chanama M."/>
        </authorList>
    </citation>
    <scope>NUCLEOTIDE SEQUENCE [LARGE SCALE GENOMIC DNA]</scope>
    <source>
        <strain evidence="3 4">SMC257</strain>
    </source>
</reference>
<dbReference type="RefSeq" id="WP_175595868.1">
    <property type="nucleotide sequence ID" value="NZ_JABWGN010000034.1"/>
</dbReference>
<comment type="caution">
    <text evidence="3">The sequence shown here is derived from an EMBL/GenBank/DDBJ whole genome shotgun (WGS) entry which is preliminary data.</text>
</comment>
<proteinExistence type="predicted"/>
<evidence type="ECO:0000256" key="2">
    <source>
        <dbReference type="SAM" id="SignalP"/>
    </source>
</evidence>
<feature type="compositionally biased region" description="Basic residues" evidence="1">
    <location>
        <begin position="94"/>
        <end position="106"/>
    </location>
</feature>
<protein>
    <recommendedName>
        <fullName evidence="5">DUF2946 domain-containing protein</fullName>
    </recommendedName>
</protein>
<feature type="compositionally biased region" description="Basic and acidic residues" evidence="1">
    <location>
        <begin position="84"/>
        <end position="93"/>
    </location>
</feature>
<name>A0A7Y6M9H0_9ACTN</name>
<feature type="region of interest" description="Disordered" evidence="1">
    <location>
        <begin position="77"/>
        <end position="114"/>
    </location>
</feature>
<evidence type="ECO:0000313" key="4">
    <source>
        <dbReference type="Proteomes" id="UP000586042"/>
    </source>
</evidence>
<sequence length="114" mass="12749">MAWLSVLLGALVIAHLWAHALSTDEHRAMPDPAGWATCLHGTDHDHHVDHPDGDGFVLPVPKRVPCEPVARWTTPSLRPVMPVAHHDGSPPEHHPRRGHRDRAARHHTLEVHRP</sequence>
<evidence type="ECO:0008006" key="5">
    <source>
        <dbReference type="Google" id="ProtNLM"/>
    </source>
</evidence>
<gene>
    <name evidence="3" type="ORF">HTZ77_44625</name>
</gene>